<dbReference type="PANTHER" id="PTHR43800:SF1">
    <property type="entry name" value="PEPTIDYL-LYSINE N-ACETYLTRANSFERASE YJAB"/>
    <property type="match status" value="1"/>
</dbReference>
<keyword evidence="5" id="KW-1185">Reference proteome</keyword>
<dbReference type="InterPro" id="IPR016181">
    <property type="entry name" value="Acyl_CoA_acyltransferase"/>
</dbReference>
<name>A0A0P1IUC5_9RHOB</name>
<accession>A0A0P1IUC5</accession>
<evidence type="ECO:0000256" key="1">
    <source>
        <dbReference type="ARBA" id="ARBA00022679"/>
    </source>
</evidence>
<proteinExistence type="predicted"/>
<organism evidence="4 5">
    <name type="scientific">Cognatishimia activa</name>
    <dbReference type="NCBI Taxonomy" id="1715691"/>
    <lineage>
        <taxon>Bacteria</taxon>
        <taxon>Pseudomonadati</taxon>
        <taxon>Pseudomonadota</taxon>
        <taxon>Alphaproteobacteria</taxon>
        <taxon>Rhodobacterales</taxon>
        <taxon>Paracoccaceae</taxon>
        <taxon>Cognatishimia</taxon>
    </lineage>
</organism>
<dbReference type="Proteomes" id="UP000051184">
    <property type="component" value="Unassembled WGS sequence"/>
</dbReference>
<reference evidence="5" key="1">
    <citation type="submission" date="2015-09" db="EMBL/GenBank/DDBJ databases">
        <authorList>
            <person name="Rodrigo-Torres Lidia"/>
            <person name="Arahal R.David."/>
        </authorList>
    </citation>
    <scope>NUCLEOTIDE SEQUENCE [LARGE SCALE GENOMIC DNA]</scope>
    <source>
        <strain evidence="5">CECT 5114</strain>
    </source>
</reference>
<dbReference type="InterPro" id="IPR000182">
    <property type="entry name" value="GNAT_dom"/>
</dbReference>
<dbReference type="EMBL" id="CYUE01000021">
    <property type="protein sequence ID" value="CUK27140.1"/>
    <property type="molecule type" value="Genomic_DNA"/>
</dbReference>
<dbReference type="STRING" id="1715691.TA5113_03041"/>
<sequence length="197" mass="22088">MLESGFHAIPKGHLATVVTHLQMTAHPALSEVAAPADLTLVEHQRFALEPYRKLFRAVGEDYLWFSRLNMPDDALTAILTDPNYKVFSLQKDGVDLALLELDFRQPDECELAFFGLHADLIGQGAGRYLMTRACEIAWSRPINRFHVHTCTLDSAQALNFYIRSGFAPHKQEVEIAPDPRLTGQIRPDAAPQIPLID</sequence>
<protein>
    <recommendedName>
        <fullName evidence="3">N-acetyltransferase domain-containing protein</fullName>
    </recommendedName>
</protein>
<evidence type="ECO:0000259" key="3">
    <source>
        <dbReference type="PROSITE" id="PS51186"/>
    </source>
</evidence>
<dbReference type="GO" id="GO:0016747">
    <property type="term" value="F:acyltransferase activity, transferring groups other than amino-acyl groups"/>
    <property type="evidence" value="ECO:0007669"/>
    <property type="project" value="InterPro"/>
</dbReference>
<dbReference type="RefSeq" id="WP_058316042.1">
    <property type="nucleotide sequence ID" value="NZ_CYTO01000024.1"/>
</dbReference>
<dbReference type="SUPFAM" id="SSF55729">
    <property type="entry name" value="Acyl-CoA N-acyltransferases (Nat)"/>
    <property type="match status" value="1"/>
</dbReference>
<keyword evidence="1" id="KW-0808">Transferase</keyword>
<dbReference type="Pfam" id="PF00583">
    <property type="entry name" value="Acetyltransf_1"/>
    <property type="match status" value="1"/>
</dbReference>
<evidence type="ECO:0000256" key="2">
    <source>
        <dbReference type="ARBA" id="ARBA00023315"/>
    </source>
</evidence>
<evidence type="ECO:0000313" key="5">
    <source>
        <dbReference type="Proteomes" id="UP000051184"/>
    </source>
</evidence>
<dbReference type="Gene3D" id="3.40.630.30">
    <property type="match status" value="1"/>
</dbReference>
<evidence type="ECO:0000313" key="4">
    <source>
        <dbReference type="EMBL" id="CUK27140.1"/>
    </source>
</evidence>
<dbReference type="AlphaFoldDB" id="A0A0P1IUC5"/>
<dbReference type="PANTHER" id="PTHR43800">
    <property type="entry name" value="PEPTIDYL-LYSINE N-ACETYLTRANSFERASE YJAB"/>
    <property type="match status" value="1"/>
</dbReference>
<gene>
    <name evidence="4" type="ORF">TA5114_02962</name>
</gene>
<keyword evidence="2" id="KW-0012">Acyltransferase</keyword>
<dbReference type="OrthoDB" id="275336at2"/>
<feature type="domain" description="N-acetyltransferase" evidence="3">
    <location>
        <begin position="38"/>
        <end position="188"/>
    </location>
</feature>
<dbReference type="PROSITE" id="PS51186">
    <property type="entry name" value="GNAT"/>
    <property type="match status" value="1"/>
</dbReference>